<name>A0ABS5S003_9HYPH</name>
<dbReference type="InterPro" id="IPR052707">
    <property type="entry name" value="OsmC_Ohr_Peroxiredoxin"/>
</dbReference>
<proteinExistence type="predicted"/>
<protein>
    <submittedName>
        <fullName evidence="1">OsmC family protein</fullName>
    </submittedName>
</protein>
<evidence type="ECO:0000313" key="2">
    <source>
        <dbReference type="Proteomes" id="UP001297272"/>
    </source>
</evidence>
<evidence type="ECO:0000313" key="1">
    <source>
        <dbReference type="EMBL" id="MBS9721784.1"/>
    </source>
</evidence>
<dbReference type="InterPro" id="IPR003718">
    <property type="entry name" value="OsmC/Ohr_fam"/>
</dbReference>
<dbReference type="Pfam" id="PF02566">
    <property type="entry name" value="OsmC"/>
    <property type="match status" value="1"/>
</dbReference>
<dbReference type="Gene3D" id="3.30.300.20">
    <property type="match status" value="1"/>
</dbReference>
<comment type="caution">
    <text evidence="1">The sequence shown here is derived from an EMBL/GenBank/DDBJ whole genome shotgun (WGS) entry which is preliminary data.</text>
</comment>
<gene>
    <name evidence="1" type="ORF">JYU29_13925</name>
</gene>
<dbReference type="PANTHER" id="PTHR42830:SF2">
    <property type="entry name" value="OSMC_OHR FAMILY PROTEIN"/>
    <property type="match status" value="1"/>
</dbReference>
<keyword evidence="2" id="KW-1185">Reference proteome</keyword>
<dbReference type="SUPFAM" id="SSF82784">
    <property type="entry name" value="OsmC-like"/>
    <property type="match status" value="1"/>
</dbReference>
<dbReference type="InterPro" id="IPR036102">
    <property type="entry name" value="OsmC/Ohrsf"/>
</dbReference>
<dbReference type="EMBL" id="JAFMNX010000003">
    <property type="protein sequence ID" value="MBS9721784.1"/>
    <property type="molecule type" value="Genomic_DNA"/>
</dbReference>
<organism evidence="1 2">
    <name type="scientific">Tianweitania aestuarii</name>
    <dbReference type="NCBI Taxonomy" id="2814886"/>
    <lineage>
        <taxon>Bacteria</taxon>
        <taxon>Pseudomonadati</taxon>
        <taxon>Pseudomonadota</taxon>
        <taxon>Alphaproteobacteria</taxon>
        <taxon>Hyphomicrobiales</taxon>
        <taxon>Phyllobacteriaceae</taxon>
        <taxon>Tianweitania</taxon>
    </lineage>
</organism>
<dbReference type="InterPro" id="IPR015946">
    <property type="entry name" value="KH_dom-like_a/b"/>
</dbReference>
<accession>A0ABS5S003</accession>
<dbReference type="RefSeq" id="WP_213985405.1">
    <property type="nucleotide sequence ID" value="NZ_JAFMNX010000003.1"/>
</dbReference>
<dbReference type="PANTHER" id="PTHR42830">
    <property type="entry name" value="OSMOTICALLY INDUCIBLE FAMILY PROTEIN"/>
    <property type="match status" value="1"/>
</dbReference>
<dbReference type="Proteomes" id="UP001297272">
    <property type="component" value="Unassembled WGS sequence"/>
</dbReference>
<sequence>MSTHTAAIRWRQDEDDHFNLGRYTRVHEIAFDGGTTIQASGAPGNVPAQFSSEVSVDPEELFVSSLSSCHMLWFLDIARRAGVEVLSYEDQAEGVMEQDGQGRTAITRVTLRPRVETDGDLSANQLTDLHAQAHDACFIANSVKTVVAVEPVI</sequence>
<reference evidence="1 2" key="1">
    <citation type="submission" date="2021-03" db="EMBL/GenBank/DDBJ databases">
        <title>Tianweitania aestuarii sp. nov., isolated from a tidal flat.</title>
        <authorList>
            <person name="Park S."/>
            <person name="Yoon J.-H."/>
        </authorList>
    </citation>
    <scope>NUCLEOTIDE SEQUENCE [LARGE SCALE GENOMIC DNA]</scope>
    <source>
        <strain evidence="1 2">BSSL-BM11</strain>
    </source>
</reference>